<accession>A0A975GP61</accession>
<sequence length="48" mass="5947">MRLEKNINRNGKLKHFDFVDKYYMSALKSHQYNNKRFFFFKGKLLSEN</sequence>
<dbReference type="Proteomes" id="UP000663722">
    <property type="component" value="Chromosome"/>
</dbReference>
<dbReference type="EMBL" id="CP061800">
    <property type="protein sequence ID" value="QTA88455.1"/>
    <property type="molecule type" value="Genomic_DNA"/>
</dbReference>
<dbReference type="AlphaFoldDB" id="A0A975GP61"/>
<name>A0A975GP61_9BACT</name>
<gene>
    <name evidence="1" type="ORF">dnm_045010</name>
</gene>
<protein>
    <submittedName>
        <fullName evidence="1">Uncharacterized protein</fullName>
    </submittedName>
</protein>
<evidence type="ECO:0000313" key="1">
    <source>
        <dbReference type="EMBL" id="QTA88455.1"/>
    </source>
</evidence>
<keyword evidence="2" id="KW-1185">Reference proteome</keyword>
<dbReference type="KEGG" id="dmm:dnm_045010"/>
<proteinExistence type="predicted"/>
<evidence type="ECO:0000313" key="2">
    <source>
        <dbReference type="Proteomes" id="UP000663722"/>
    </source>
</evidence>
<reference evidence="1" key="1">
    <citation type="journal article" date="2021" name="Microb. Physiol.">
        <title>Proteogenomic Insights into the Physiology of Marine, Sulfate-Reducing, Filamentous Desulfonema limicola and Desulfonema magnum.</title>
        <authorList>
            <person name="Schnaars V."/>
            <person name="Wohlbrand L."/>
            <person name="Scheve S."/>
            <person name="Hinrichs C."/>
            <person name="Reinhardt R."/>
            <person name="Rabus R."/>
        </authorList>
    </citation>
    <scope>NUCLEOTIDE SEQUENCE</scope>
    <source>
        <strain evidence="1">4be13</strain>
    </source>
</reference>
<organism evidence="1 2">
    <name type="scientific">Desulfonema magnum</name>
    <dbReference type="NCBI Taxonomy" id="45655"/>
    <lineage>
        <taxon>Bacteria</taxon>
        <taxon>Pseudomonadati</taxon>
        <taxon>Thermodesulfobacteriota</taxon>
        <taxon>Desulfobacteria</taxon>
        <taxon>Desulfobacterales</taxon>
        <taxon>Desulfococcaceae</taxon>
        <taxon>Desulfonema</taxon>
    </lineage>
</organism>